<feature type="compositionally biased region" description="Basic residues" evidence="1">
    <location>
        <begin position="44"/>
        <end position="55"/>
    </location>
</feature>
<feature type="compositionally biased region" description="Basic residues" evidence="1">
    <location>
        <begin position="76"/>
        <end position="89"/>
    </location>
</feature>
<evidence type="ECO:0000313" key="3">
    <source>
        <dbReference type="Proteomes" id="UP000277212"/>
    </source>
</evidence>
<keyword evidence="3" id="KW-1185">Reference proteome</keyword>
<comment type="caution">
    <text evidence="2">The sequence shown here is derived from an EMBL/GenBank/DDBJ whole genome shotgun (WGS) entry which is preliminary data.</text>
</comment>
<sequence length="358" mass="40977">MAKHDGGRSGSRDGDYKKKDKHWKGKRHPYKKHEDNDSDDGSWRKHKRGKGKWKSRKYDDNEGSSSDSDSDDDGRKKKRKDKKKNKKKESKSNDSDSGVGRNDDYDWNIGWVGRNNNHGNDTKDGEDDDEGNGDHCCLWKEISHNPFLRQVNAEVSRYLANNRKTFWSCSSPSSLDITMSDADQPNTNTAWQNKINNTPGAIMLMSNRVGRLIAQALHGYFNPWMDLDILNEMYMLTQKDADAFNSQGIGAYTVHSRRPIFPNGPSDLCVKLELRRQQNRPAMVMLVVSPSDISEFYCKTIVKGAMNYYRKDIQYPIEGFQVVVELDDSYGGVCLSLAMANLERAWDYVYSSFIKLPK</sequence>
<feature type="compositionally biased region" description="Basic residues" evidence="1">
    <location>
        <begin position="19"/>
        <end position="31"/>
    </location>
</feature>
<feature type="region of interest" description="Disordered" evidence="1">
    <location>
        <begin position="1"/>
        <end position="130"/>
    </location>
</feature>
<feature type="compositionally biased region" description="Basic and acidic residues" evidence="1">
    <location>
        <begin position="1"/>
        <end position="18"/>
    </location>
</feature>
<gene>
    <name evidence="2" type="ORF">CDV36_011656</name>
</gene>
<protein>
    <submittedName>
        <fullName evidence="2">Uncharacterized protein</fullName>
    </submittedName>
</protein>
<organism evidence="2 3">
    <name type="scientific">Fusarium kuroshium</name>
    <dbReference type="NCBI Taxonomy" id="2010991"/>
    <lineage>
        <taxon>Eukaryota</taxon>
        <taxon>Fungi</taxon>
        <taxon>Dikarya</taxon>
        <taxon>Ascomycota</taxon>
        <taxon>Pezizomycotina</taxon>
        <taxon>Sordariomycetes</taxon>
        <taxon>Hypocreomycetidae</taxon>
        <taxon>Hypocreales</taxon>
        <taxon>Nectriaceae</taxon>
        <taxon>Fusarium</taxon>
        <taxon>Fusarium solani species complex</taxon>
    </lineage>
</organism>
<name>A0A3M2RTV0_9HYPO</name>
<dbReference type="AlphaFoldDB" id="A0A3M2RTV0"/>
<reference evidence="2 3" key="1">
    <citation type="submission" date="2017-06" db="EMBL/GenBank/DDBJ databases">
        <title>Comparative genomic analysis of Ambrosia Fusariam Clade fungi.</title>
        <authorList>
            <person name="Stajich J.E."/>
            <person name="Carrillo J."/>
            <person name="Kijimoto T."/>
            <person name="Eskalen A."/>
            <person name="O'Donnell K."/>
            <person name="Kasson M."/>
        </authorList>
    </citation>
    <scope>NUCLEOTIDE SEQUENCE [LARGE SCALE GENOMIC DNA]</scope>
    <source>
        <strain evidence="2">UCR3666</strain>
    </source>
</reference>
<evidence type="ECO:0000313" key="2">
    <source>
        <dbReference type="EMBL" id="RMJ08727.1"/>
    </source>
</evidence>
<dbReference type="EMBL" id="NKUJ01000273">
    <property type="protein sequence ID" value="RMJ08727.1"/>
    <property type="molecule type" value="Genomic_DNA"/>
</dbReference>
<dbReference type="Proteomes" id="UP000277212">
    <property type="component" value="Unassembled WGS sequence"/>
</dbReference>
<dbReference type="OrthoDB" id="5096238at2759"/>
<evidence type="ECO:0000256" key="1">
    <source>
        <dbReference type="SAM" id="MobiDB-lite"/>
    </source>
</evidence>
<proteinExistence type="predicted"/>
<accession>A0A3M2RTV0</accession>